<dbReference type="SUPFAM" id="SSF57667">
    <property type="entry name" value="beta-beta-alpha zinc fingers"/>
    <property type="match status" value="1"/>
</dbReference>
<dbReference type="Pfam" id="PF00096">
    <property type="entry name" value="zf-C2H2"/>
    <property type="match status" value="1"/>
</dbReference>
<protein>
    <recommendedName>
        <fullName evidence="2">C2H2-type domain-containing protein</fullName>
    </recommendedName>
</protein>
<dbReference type="InterPro" id="IPR036236">
    <property type="entry name" value="Znf_C2H2_sf"/>
</dbReference>
<dbReference type="OrthoDB" id="8117402at2759"/>
<feature type="domain" description="C2H2-type" evidence="2">
    <location>
        <begin position="89"/>
        <end position="116"/>
    </location>
</feature>
<evidence type="ECO:0000313" key="4">
    <source>
        <dbReference type="Proteomes" id="UP000187209"/>
    </source>
</evidence>
<dbReference type="PROSITE" id="PS00028">
    <property type="entry name" value="ZINC_FINGER_C2H2_1"/>
    <property type="match status" value="2"/>
</dbReference>
<keyword evidence="1" id="KW-0479">Metal-binding</keyword>
<sequence length="119" mass="13862">MYNYTQGYQLPLTMENYYYTYINLCTQGLDSTVYTQGQTIETDTITKPCGVMVKTKERKFKCRSCDKMFSSEKQAQTHHKNIHEKTTQVTCGKCERVFSNKYVLKKHNSRHHPSTASIS</sequence>
<dbReference type="Proteomes" id="UP000187209">
    <property type="component" value="Unassembled WGS sequence"/>
</dbReference>
<name>A0A1R2B385_9CILI</name>
<feature type="domain" description="C2H2-type" evidence="2">
    <location>
        <begin position="60"/>
        <end position="88"/>
    </location>
</feature>
<comment type="caution">
    <text evidence="3">The sequence shown here is derived from an EMBL/GenBank/DDBJ whole genome shotgun (WGS) entry which is preliminary data.</text>
</comment>
<dbReference type="SMART" id="SM00355">
    <property type="entry name" value="ZnF_C2H2"/>
    <property type="match status" value="2"/>
</dbReference>
<dbReference type="GO" id="GO:0008270">
    <property type="term" value="F:zinc ion binding"/>
    <property type="evidence" value="ECO:0007669"/>
    <property type="project" value="UniProtKB-KW"/>
</dbReference>
<organism evidence="3 4">
    <name type="scientific">Stentor coeruleus</name>
    <dbReference type="NCBI Taxonomy" id="5963"/>
    <lineage>
        <taxon>Eukaryota</taxon>
        <taxon>Sar</taxon>
        <taxon>Alveolata</taxon>
        <taxon>Ciliophora</taxon>
        <taxon>Postciliodesmatophora</taxon>
        <taxon>Heterotrichea</taxon>
        <taxon>Heterotrichida</taxon>
        <taxon>Stentoridae</taxon>
        <taxon>Stentor</taxon>
    </lineage>
</organism>
<dbReference type="AlphaFoldDB" id="A0A1R2B385"/>
<proteinExistence type="predicted"/>
<dbReference type="PROSITE" id="PS50157">
    <property type="entry name" value="ZINC_FINGER_C2H2_2"/>
    <property type="match status" value="2"/>
</dbReference>
<evidence type="ECO:0000256" key="1">
    <source>
        <dbReference type="PROSITE-ProRule" id="PRU00042"/>
    </source>
</evidence>
<keyword evidence="4" id="KW-1185">Reference proteome</keyword>
<evidence type="ECO:0000259" key="2">
    <source>
        <dbReference type="PROSITE" id="PS50157"/>
    </source>
</evidence>
<evidence type="ECO:0000313" key="3">
    <source>
        <dbReference type="EMBL" id="OMJ71209.1"/>
    </source>
</evidence>
<dbReference type="EMBL" id="MPUH01001013">
    <property type="protein sequence ID" value="OMJ71209.1"/>
    <property type="molecule type" value="Genomic_DNA"/>
</dbReference>
<keyword evidence="1" id="KW-0863">Zinc-finger</keyword>
<accession>A0A1R2B385</accession>
<keyword evidence="1" id="KW-0862">Zinc</keyword>
<dbReference type="InterPro" id="IPR013087">
    <property type="entry name" value="Znf_C2H2_type"/>
</dbReference>
<reference evidence="3 4" key="1">
    <citation type="submission" date="2016-11" db="EMBL/GenBank/DDBJ databases">
        <title>The macronuclear genome of Stentor coeruleus: a giant cell with tiny introns.</title>
        <authorList>
            <person name="Slabodnick M."/>
            <person name="Ruby J.G."/>
            <person name="Reiff S.B."/>
            <person name="Swart E.C."/>
            <person name="Gosai S."/>
            <person name="Prabakaran S."/>
            <person name="Witkowska E."/>
            <person name="Larue G.E."/>
            <person name="Fisher S."/>
            <person name="Freeman R.M."/>
            <person name="Gunawardena J."/>
            <person name="Chu W."/>
            <person name="Stover N.A."/>
            <person name="Gregory B.D."/>
            <person name="Nowacki M."/>
            <person name="Derisi J."/>
            <person name="Roy S.W."/>
            <person name="Marshall W.F."/>
            <person name="Sood P."/>
        </authorList>
    </citation>
    <scope>NUCLEOTIDE SEQUENCE [LARGE SCALE GENOMIC DNA]</scope>
    <source>
        <strain evidence="3">WM001</strain>
    </source>
</reference>
<gene>
    <name evidence="3" type="ORF">SteCoe_30652</name>
</gene>
<dbReference type="Gene3D" id="3.30.160.60">
    <property type="entry name" value="Classic Zinc Finger"/>
    <property type="match status" value="1"/>
</dbReference>